<protein>
    <submittedName>
        <fullName evidence="1">Uncharacterized protein</fullName>
    </submittedName>
</protein>
<reference evidence="1 2" key="1">
    <citation type="journal article" date="2018" name="Plant J.">
        <title>Genome sequences of Chlorella sorokiniana UTEX 1602 and Micractinium conductrix SAG 241.80: implications to maltose excretion by a green alga.</title>
        <authorList>
            <person name="Arriola M.B."/>
            <person name="Velmurugan N."/>
            <person name="Zhang Y."/>
            <person name="Plunkett M.H."/>
            <person name="Hondzo H."/>
            <person name="Barney B.M."/>
        </authorList>
    </citation>
    <scope>NUCLEOTIDE SEQUENCE [LARGE SCALE GENOMIC DNA]</scope>
    <source>
        <strain evidence="2">UTEX 1602</strain>
    </source>
</reference>
<dbReference type="Proteomes" id="UP000239899">
    <property type="component" value="Unassembled WGS sequence"/>
</dbReference>
<keyword evidence="2" id="KW-1185">Reference proteome</keyword>
<accession>A0A2P6TLH7</accession>
<organism evidence="1 2">
    <name type="scientific">Chlorella sorokiniana</name>
    <name type="common">Freshwater green alga</name>
    <dbReference type="NCBI Taxonomy" id="3076"/>
    <lineage>
        <taxon>Eukaryota</taxon>
        <taxon>Viridiplantae</taxon>
        <taxon>Chlorophyta</taxon>
        <taxon>core chlorophytes</taxon>
        <taxon>Trebouxiophyceae</taxon>
        <taxon>Chlorellales</taxon>
        <taxon>Chlorellaceae</taxon>
        <taxon>Chlorella clade</taxon>
        <taxon>Chlorella</taxon>
    </lineage>
</organism>
<comment type="caution">
    <text evidence="1">The sequence shown here is derived from an EMBL/GenBank/DDBJ whole genome shotgun (WGS) entry which is preliminary data.</text>
</comment>
<dbReference type="OrthoDB" id="522620at2759"/>
<dbReference type="AlphaFoldDB" id="A0A2P6TLH7"/>
<gene>
    <name evidence="1" type="ORF">C2E21_6441</name>
</gene>
<evidence type="ECO:0000313" key="1">
    <source>
        <dbReference type="EMBL" id="PRW45138.1"/>
    </source>
</evidence>
<dbReference type="EMBL" id="LHPG02000012">
    <property type="protein sequence ID" value="PRW45138.1"/>
    <property type="molecule type" value="Genomic_DNA"/>
</dbReference>
<proteinExistence type="predicted"/>
<name>A0A2P6TLH7_CHLSO</name>
<sequence>MGLVSNVVVQGVVTFVILGSLKRAGVIKVESRSIDNPGLRSVFEQGLAFGESVAAAGERIVNEFRKA</sequence>
<evidence type="ECO:0000313" key="2">
    <source>
        <dbReference type="Proteomes" id="UP000239899"/>
    </source>
</evidence>